<dbReference type="InterPro" id="IPR002146">
    <property type="entry name" value="ATP_synth_b/b'su_bac/chlpt"/>
</dbReference>
<keyword evidence="8 14" id="KW-0375">Hydrogen ion transport</keyword>
<evidence type="ECO:0000256" key="3">
    <source>
        <dbReference type="ARBA" id="ARBA00005513"/>
    </source>
</evidence>
<evidence type="ECO:0000256" key="2">
    <source>
        <dbReference type="ARBA" id="ARBA00004308"/>
    </source>
</evidence>
<keyword evidence="6 14" id="KW-0138">CF(0)</keyword>
<gene>
    <name evidence="17" type="ORF">GBAR_LOCUS5692</name>
</gene>
<evidence type="ECO:0000256" key="11">
    <source>
        <dbReference type="ARBA" id="ARBA00023136"/>
    </source>
</evidence>
<dbReference type="InterPro" id="IPR005864">
    <property type="entry name" value="ATP_synth_F0_bsu_bac"/>
</dbReference>
<proteinExistence type="inferred from homology"/>
<evidence type="ECO:0000256" key="7">
    <source>
        <dbReference type="ARBA" id="ARBA00022692"/>
    </source>
</evidence>
<comment type="caution">
    <text evidence="17">The sequence shown here is derived from an EMBL/GenBank/DDBJ whole genome shotgun (WGS) entry which is preliminary data.</text>
</comment>
<feature type="coiled-coil region" evidence="15">
    <location>
        <begin position="34"/>
        <end position="75"/>
    </location>
</feature>
<keyword evidence="15" id="KW-0175">Coiled coil</keyword>
<comment type="similarity">
    <text evidence="3 14">Belongs to the ATPase B chain family.</text>
</comment>
<keyword evidence="7 14" id="KW-0812">Transmembrane</keyword>
<sequence length="167" mass="19002">MEALGINLPGLITHVVSFLILLFVLKIFLYKPIVNMLDQRSQRIRDSLEAAERAREESAASQEEVQAQLEAARAEGQQFIASAREVAGRFREEETAKVRQEIEAERSRATANIQRERDTAIEQLRSEFADLAITAAERVVERSLDQQAHQDIIDRVLEESDSRISRN</sequence>
<dbReference type="PANTHER" id="PTHR33445">
    <property type="entry name" value="ATP SYNTHASE SUBUNIT B', CHLOROPLASTIC"/>
    <property type="match status" value="1"/>
</dbReference>
<keyword evidence="9 16" id="KW-1133">Transmembrane helix</keyword>
<keyword evidence="12" id="KW-0066">ATP synthesis</keyword>
<dbReference type="Gene3D" id="6.10.250.1580">
    <property type="match status" value="1"/>
</dbReference>
<organism evidence="17 18">
    <name type="scientific">Geodia barretti</name>
    <name type="common">Barrett's horny sponge</name>
    <dbReference type="NCBI Taxonomy" id="519541"/>
    <lineage>
        <taxon>Eukaryota</taxon>
        <taxon>Metazoa</taxon>
        <taxon>Porifera</taxon>
        <taxon>Demospongiae</taxon>
        <taxon>Heteroscleromorpha</taxon>
        <taxon>Tetractinellida</taxon>
        <taxon>Astrophorina</taxon>
        <taxon>Geodiidae</taxon>
        <taxon>Geodia</taxon>
    </lineage>
</organism>
<evidence type="ECO:0000313" key="18">
    <source>
        <dbReference type="Proteomes" id="UP001174909"/>
    </source>
</evidence>
<comment type="subcellular location">
    <subcellularLocation>
        <location evidence="2">Endomembrane system</location>
    </subcellularLocation>
    <subcellularLocation>
        <location evidence="1">Membrane</location>
        <topology evidence="1">Single-pass membrane protein</topology>
    </subcellularLocation>
</comment>
<dbReference type="SUPFAM" id="SSF81573">
    <property type="entry name" value="F1F0 ATP synthase subunit B, membrane domain"/>
    <property type="match status" value="1"/>
</dbReference>
<evidence type="ECO:0000256" key="15">
    <source>
        <dbReference type="SAM" id="Coils"/>
    </source>
</evidence>
<evidence type="ECO:0000256" key="6">
    <source>
        <dbReference type="ARBA" id="ARBA00022547"/>
    </source>
</evidence>
<dbReference type="GO" id="GO:0015986">
    <property type="term" value="P:proton motive force-driven ATP synthesis"/>
    <property type="evidence" value="ECO:0007669"/>
    <property type="project" value="InterPro"/>
</dbReference>
<reference evidence="17" key="1">
    <citation type="submission" date="2023-03" db="EMBL/GenBank/DDBJ databases">
        <authorList>
            <person name="Steffen K."/>
            <person name="Cardenas P."/>
        </authorList>
    </citation>
    <scope>NUCLEOTIDE SEQUENCE</scope>
</reference>
<dbReference type="GO" id="GO:0012505">
    <property type="term" value="C:endomembrane system"/>
    <property type="evidence" value="ECO:0007669"/>
    <property type="project" value="UniProtKB-SubCell"/>
</dbReference>
<evidence type="ECO:0000256" key="4">
    <source>
        <dbReference type="ARBA" id="ARBA00022448"/>
    </source>
</evidence>
<dbReference type="CDD" id="cd06503">
    <property type="entry name" value="ATP-synt_Fo_b"/>
    <property type="match status" value="1"/>
</dbReference>
<evidence type="ECO:0000256" key="12">
    <source>
        <dbReference type="ARBA" id="ARBA00023310"/>
    </source>
</evidence>
<protein>
    <submittedName>
        <fullName evidence="17">ATP synthase subunit b</fullName>
    </submittedName>
</protein>
<dbReference type="PANTHER" id="PTHR33445:SF1">
    <property type="entry name" value="ATP SYNTHASE SUBUNIT B"/>
    <property type="match status" value="1"/>
</dbReference>
<keyword evidence="11 16" id="KW-0472">Membrane</keyword>
<dbReference type="Pfam" id="PF00430">
    <property type="entry name" value="ATP-synt_B"/>
    <property type="match status" value="1"/>
</dbReference>
<evidence type="ECO:0000256" key="9">
    <source>
        <dbReference type="ARBA" id="ARBA00022989"/>
    </source>
</evidence>
<dbReference type="InterPro" id="IPR028987">
    <property type="entry name" value="ATP_synth_B-like_membr_sf"/>
</dbReference>
<evidence type="ECO:0000256" key="8">
    <source>
        <dbReference type="ARBA" id="ARBA00022781"/>
    </source>
</evidence>
<evidence type="ECO:0000256" key="5">
    <source>
        <dbReference type="ARBA" id="ARBA00022475"/>
    </source>
</evidence>
<dbReference type="Proteomes" id="UP001174909">
    <property type="component" value="Unassembled WGS sequence"/>
</dbReference>
<dbReference type="GO" id="GO:0045259">
    <property type="term" value="C:proton-transporting ATP synthase complex"/>
    <property type="evidence" value="ECO:0007669"/>
    <property type="project" value="UniProtKB-KW"/>
</dbReference>
<dbReference type="InterPro" id="IPR050059">
    <property type="entry name" value="ATP_synthase_B_chain"/>
</dbReference>
<evidence type="ECO:0000256" key="14">
    <source>
        <dbReference type="RuleBase" id="RU003848"/>
    </source>
</evidence>
<keyword evidence="10 14" id="KW-0406">Ion transport</keyword>
<accession>A0AA35RDU1</accession>
<comment type="function">
    <text evidence="13">F(1)F(0) ATP synthase produces ATP from ADP in the presence of a proton or sodium gradient. F-type ATPases consist of two structural domains, F(1) containing the extramembraneous catalytic core and F(0) containing the membrane proton channel, linked together by a central stalk and a peripheral stalk. During catalysis, ATP synthesis in the catalytic domain of F(1) is coupled via a rotary mechanism of the central stalk subunits to proton translocation.</text>
</comment>
<feature type="transmembrane region" description="Helical" evidence="16">
    <location>
        <begin position="6"/>
        <end position="30"/>
    </location>
</feature>
<dbReference type="EMBL" id="CASHTH010000832">
    <property type="protein sequence ID" value="CAI8008297.1"/>
    <property type="molecule type" value="Genomic_DNA"/>
</dbReference>
<dbReference type="NCBIfam" id="TIGR01144">
    <property type="entry name" value="ATP_synt_b"/>
    <property type="match status" value="1"/>
</dbReference>
<dbReference type="AlphaFoldDB" id="A0AA35RDU1"/>
<evidence type="ECO:0000256" key="1">
    <source>
        <dbReference type="ARBA" id="ARBA00004167"/>
    </source>
</evidence>
<dbReference type="HAMAP" id="MF_01398">
    <property type="entry name" value="ATP_synth_b_bprime"/>
    <property type="match status" value="1"/>
</dbReference>
<evidence type="ECO:0000256" key="13">
    <source>
        <dbReference type="ARBA" id="ARBA00025198"/>
    </source>
</evidence>
<dbReference type="GO" id="GO:0046961">
    <property type="term" value="F:proton-transporting ATPase activity, rotational mechanism"/>
    <property type="evidence" value="ECO:0007669"/>
    <property type="project" value="TreeGrafter"/>
</dbReference>
<keyword evidence="18" id="KW-1185">Reference proteome</keyword>
<evidence type="ECO:0000256" key="16">
    <source>
        <dbReference type="SAM" id="Phobius"/>
    </source>
</evidence>
<keyword evidence="5" id="KW-1003">Cell membrane</keyword>
<keyword evidence="4 14" id="KW-0813">Transport</keyword>
<evidence type="ECO:0000256" key="10">
    <source>
        <dbReference type="ARBA" id="ARBA00023065"/>
    </source>
</evidence>
<evidence type="ECO:0000313" key="17">
    <source>
        <dbReference type="EMBL" id="CAI8008297.1"/>
    </source>
</evidence>
<name>A0AA35RDU1_GEOBA</name>